<dbReference type="KEGG" id="btab:109040868"/>
<organism evidence="12 13">
    <name type="scientific">Bemisia tabaci</name>
    <name type="common">Sweetpotato whitefly</name>
    <name type="synonym">Aleurodes tabaci</name>
    <dbReference type="NCBI Taxonomy" id="7038"/>
    <lineage>
        <taxon>Eukaryota</taxon>
        <taxon>Metazoa</taxon>
        <taxon>Ecdysozoa</taxon>
        <taxon>Arthropoda</taxon>
        <taxon>Hexapoda</taxon>
        <taxon>Insecta</taxon>
        <taxon>Pterygota</taxon>
        <taxon>Neoptera</taxon>
        <taxon>Paraneoptera</taxon>
        <taxon>Hemiptera</taxon>
        <taxon>Sternorrhyncha</taxon>
        <taxon>Aleyrodoidea</taxon>
        <taxon>Aleyrodidae</taxon>
        <taxon>Aleyrodinae</taxon>
        <taxon>Bemisia</taxon>
    </lineage>
</organism>
<evidence type="ECO:0000256" key="4">
    <source>
        <dbReference type="ARBA" id="ARBA00022490"/>
    </source>
</evidence>
<evidence type="ECO:0000313" key="12">
    <source>
        <dbReference type="EMBL" id="CAH0390570.1"/>
    </source>
</evidence>
<comment type="subcellular location">
    <subcellularLocation>
        <location evidence="2">Cytoplasm</location>
    </subcellularLocation>
    <subcellularLocation>
        <location evidence="1">Endoplasmic reticulum membrane</location>
        <topology evidence="1">Single-pass membrane protein</topology>
    </subcellularLocation>
</comment>
<evidence type="ECO:0000256" key="1">
    <source>
        <dbReference type="ARBA" id="ARBA00004389"/>
    </source>
</evidence>
<evidence type="ECO:0000313" key="13">
    <source>
        <dbReference type="Proteomes" id="UP001152759"/>
    </source>
</evidence>
<gene>
    <name evidence="12" type="ORF">BEMITA_LOCUS9280</name>
</gene>
<evidence type="ECO:0008006" key="14">
    <source>
        <dbReference type="Google" id="ProtNLM"/>
    </source>
</evidence>
<keyword evidence="9 11" id="KW-0472">Membrane</keyword>
<keyword evidence="7" id="KW-0712">Selenocysteine</keyword>
<comment type="similarity">
    <text evidence="3">Belongs to the selenoprotein S family.</text>
</comment>
<dbReference type="Pfam" id="PF06936">
    <property type="entry name" value="Selenoprotein_S"/>
    <property type="match status" value="1"/>
</dbReference>
<evidence type="ECO:0000256" key="5">
    <source>
        <dbReference type="ARBA" id="ARBA00022692"/>
    </source>
</evidence>
<dbReference type="Proteomes" id="UP001152759">
    <property type="component" value="Chromosome 5"/>
</dbReference>
<dbReference type="AlphaFoldDB" id="A0A9P0F6Z9"/>
<dbReference type="OrthoDB" id="75792at2759"/>
<evidence type="ECO:0000256" key="11">
    <source>
        <dbReference type="SAM" id="Phobius"/>
    </source>
</evidence>
<proteinExistence type="inferred from homology"/>
<dbReference type="PANTHER" id="PTHR28621:SF1">
    <property type="entry name" value="SELENOPROTEIN S"/>
    <property type="match status" value="1"/>
</dbReference>
<evidence type="ECO:0000256" key="6">
    <source>
        <dbReference type="ARBA" id="ARBA00022824"/>
    </source>
</evidence>
<feature type="region of interest" description="Disordered" evidence="10">
    <location>
        <begin position="105"/>
        <end position="171"/>
    </location>
</feature>
<keyword evidence="13" id="KW-1185">Reference proteome</keyword>
<evidence type="ECO:0000256" key="3">
    <source>
        <dbReference type="ARBA" id="ARBA00011034"/>
    </source>
</evidence>
<dbReference type="EMBL" id="OU963866">
    <property type="protein sequence ID" value="CAH0390570.1"/>
    <property type="molecule type" value="Genomic_DNA"/>
</dbReference>
<reference evidence="12" key="1">
    <citation type="submission" date="2021-12" db="EMBL/GenBank/DDBJ databases">
        <authorList>
            <person name="King R."/>
        </authorList>
    </citation>
    <scope>NUCLEOTIDE SEQUENCE</scope>
</reference>
<sequence length="171" mass="19316">MDEEIIHPESLEETTPPVILSAWSQGTEFLAQYGWYLVGLGMIAAYGWTKLSPYVNQLRKKQEEAAYEAKYKKNPDISKARLAALEASRKKMQEEYEKKAAEWAEKMKEKEEKKKQEELEKNKDVPVGRTLGESSKSTKSQFRPEYFPLAGTGGAGYRPPRRSCCPGSGCG</sequence>
<keyword evidence="8 11" id="KW-1133">Transmembrane helix</keyword>
<dbReference type="GO" id="GO:0036513">
    <property type="term" value="C:Derlin-1 retrotranslocation complex"/>
    <property type="evidence" value="ECO:0007669"/>
    <property type="project" value="TreeGrafter"/>
</dbReference>
<keyword evidence="4" id="KW-0963">Cytoplasm</keyword>
<dbReference type="InterPro" id="IPR009703">
    <property type="entry name" value="Selenoprotein_S"/>
</dbReference>
<dbReference type="GO" id="GO:0030968">
    <property type="term" value="P:endoplasmic reticulum unfolded protein response"/>
    <property type="evidence" value="ECO:0007669"/>
    <property type="project" value="TreeGrafter"/>
</dbReference>
<evidence type="ECO:0000256" key="8">
    <source>
        <dbReference type="ARBA" id="ARBA00022989"/>
    </source>
</evidence>
<feature type="compositionally biased region" description="Polar residues" evidence="10">
    <location>
        <begin position="132"/>
        <end position="141"/>
    </location>
</feature>
<dbReference type="Gene3D" id="6.10.250.2950">
    <property type="match status" value="1"/>
</dbReference>
<dbReference type="PANTHER" id="PTHR28621">
    <property type="entry name" value="SELENOPROTEIN S"/>
    <property type="match status" value="1"/>
</dbReference>
<feature type="transmembrane region" description="Helical" evidence="11">
    <location>
        <begin position="33"/>
        <end position="51"/>
    </location>
</feature>
<name>A0A9P0F6Z9_BEMTA</name>
<dbReference type="GO" id="GO:0036502">
    <property type="term" value="C:Derlin-1-VIMP complex"/>
    <property type="evidence" value="ECO:0007669"/>
    <property type="project" value="TreeGrafter"/>
</dbReference>
<protein>
    <recommendedName>
        <fullName evidence="14">Selenoprotein S</fullName>
    </recommendedName>
</protein>
<feature type="compositionally biased region" description="Basic and acidic residues" evidence="10">
    <location>
        <begin position="105"/>
        <end position="126"/>
    </location>
</feature>
<evidence type="ECO:0000256" key="2">
    <source>
        <dbReference type="ARBA" id="ARBA00004496"/>
    </source>
</evidence>
<evidence type="ECO:0000256" key="9">
    <source>
        <dbReference type="ARBA" id="ARBA00023136"/>
    </source>
</evidence>
<dbReference type="GO" id="GO:0030970">
    <property type="term" value="P:retrograde protein transport, ER to cytosol"/>
    <property type="evidence" value="ECO:0007669"/>
    <property type="project" value="TreeGrafter"/>
</dbReference>
<keyword evidence="5 11" id="KW-0812">Transmembrane</keyword>
<evidence type="ECO:0000256" key="10">
    <source>
        <dbReference type="SAM" id="MobiDB-lite"/>
    </source>
</evidence>
<keyword evidence="6" id="KW-0256">Endoplasmic reticulum</keyword>
<accession>A0A9P0F6Z9</accession>
<evidence type="ECO:0000256" key="7">
    <source>
        <dbReference type="ARBA" id="ARBA00022933"/>
    </source>
</evidence>